<feature type="compositionally biased region" description="Basic residues" evidence="1">
    <location>
        <begin position="8"/>
        <end position="17"/>
    </location>
</feature>
<dbReference type="InterPro" id="IPR001810">
    <property type="entry name" value="F-box_dom"/>
</dbReference>
<dbReference type="Gene3D" id="1.20.1280.50">
    <property type="match status" value="2"/>
</dbReference>
<comment type="caution">
    <text evidence="3">The sequence shown here is derived from an EMBL/GenBank/DDBJ whole genome shotgun (WGS) entry which is preliminary data.</text>
</comment>
<dbReference type="SUPFAM" id="SSF81383">
    <property type="entry name" value="F-box domain"/>
    <property type="match status" value="2"/>
</dbReference>
<dbReference type="PANTHER" id="PTHR34223">
    <property type="entry name" value="OS11G0201299 PROTEIN"/>
    <property type="match status" value="1"/>
</dbReference>
<accession>A0AAV0GTV0</accession>
<dbReference type="SMART" id="SM00256">
    <property type="entry name" value="FBOX"/>
    <property type="match status" value="2"/>
</dbReference>
<organism evidence="3 4">
    <name type="scientific">Linum tenue</name>
    <dbReference type="NCBI Taxonomy" id="586396"/>
    <lineage>
        <taxon>Eukaryota</taxon>
        <taxon>Viridiplantae</taxon>
        <taxon>Streptophyta</taxon>
        <taxon>Embryophyta</taxon>
        <taxon>Tracheophyta</taxon>
        <taxon>Spermatophyta</taxon>
        <taxon>Magnoliopsida</taxon>
        <taxon>eudicotyledons</taxon>
        <taxon>Gunneridae</taxon>
        <taxon>Pentapetalae</taxon>
        <taxon>rosids</taxon>
        <taxon>fabids</taxon>
        <taxon>Malpighiales</taxon>
        <taxon>Linaceae</taxon>
        <taxon>Linum</taxon>
    </lineage>
</organism>
<dbReference type="SUPFAM" id="SSF52047">
    <property type="entry name" value="RNI-like"/>
    <property type="match status" value="1"/>
</dbReference>
<evidence type="ECO:0000313" key="4">
    <source>
        <dbReference type="Proteomes" id="UP001154282"/>
    </source>
</evidence>
<protein>
    <recommendedName>
        <fullName evidence="2">F-box domain-containing protein</fullName>
    </recommendedName>
</protein>
<dbReference type="Proteomes" id="UP001154282">
    <property type="component" value="Unassembled WGS sequence"/>
</dbReference>
<dbReference type="PROSITE" id="PS50181">
    <property type="entry name" value="FBOX"/>
    <property type="match status" value="1"/>
</dbReference>
<dbReference type="SUPFAM" id="SSF52058">
    <property type="entry name" value="L domain-like"/>
    <property type="match status" value="1"/>
</dbReference>
<dbReference type="EMBL" id="CAMGYJ010000002">
    <property type="protein sequence ID" value="CAI0376057.1"/>
    <property type="molecule type" value="Genomic_DNA"/>
</dbReference>
<evidence type="ECO:0000259" key="2">
    <source>
        <dbReference type="PROSITE" id="PS50181"/>
    </source>
</evidence>
<proteinExistence type="predicted"/>
<dbReference type="CDD" id="cd22160">
    <property type="entry name" value="F-box_AtFBL13-like"/>
    <property type="match status" value="1"/>
</dbReference>
<dbReference type="PANTHER" id="PTHR34223:SF51">
    <property type="entry name" value="OS06G0556300 PROTEIN"/>
    <property type="match status" value="1"/>
</dbReference>
<evidence type="ECO:0000256" key="1">
    <source>
        <dbReference type="SAM" id="MobiDB-lite"/>
    </source>
</evidence>
<dbReference type="InterPro" id="IPR053781">
    <property type="entry name" value="F-box_AtFBL13-like"/>
</dbReference>
<reference evidence="3" key="1">
    <citation type="submission" date="2022-08" db="EMBL/GenBank/DDBJ databases">
        <authorList>
            <person name="Gutierrez-Valencia J."/>
        </authorList>
    </citation>
    <scope>NUCLEOTIDE SEQUENCE</scope>
</reference>
<evidence type="ECO:0000313" key="3">
    <source>
        <dbReference type="EMBL" id="CAI0376057.1"/>
    </source>
</evidence>
<dbReference type="AlphaFoldDB" id="A0AAV0GTV0"/>
<name>A0AAV0GTV0_9ROSI</name>
<dbReference type="Pfam" id="PF00646">
    <property type="entry name" value="F-box"/>
    <property type="match status" value="2"/>
</dbReference>
<dbReference type="InterPro" id="IPR053197">
    <property type="entry name" value="F-box_SCFL_complex_component"/>
</dbReference>
<feature type="domain" description="F-box" evidence="2">
    <location>
        <begin position="440"/>
        <end position="486"/>
    </location>
</feature>
<sequence length="829" mass="96028">MAAGNSKGSKKKPKRSHGIREEIDRFRDVPDHIVHHILSFIADTRSLIRTSLLSKRWRSLWKDVPVLSFRKSSSCNMSSFSEQVNKFLTLRSNSAAITDISINFWGCSAGGQPQTGLQVFDSIMSSAASHGSTTTGHNLRRLSIAHAYHDIKFSKLAPCITARHHKSLKTIELKSTVLRREALALGFNSLTTLELRGCWFSRSWGETVDPFGDIPCLNNLKLIECKSSRRHLLKVSGLQLLHLEIQKKTWDDEEIEVFAPKLESFSYKGWILQLVKLSLPTLDCANIRMGWCGIQPWREQSIAKQEEQRYMKLLRELHNATSLNLRFDKLGGRYPWEKHLFPFTRMKPLMEREGSPFTRLRTLRVQYPQEPPDTPYQVIRYFMEGSPNTEDKFVKFERKVNVIWAPFNSIPLLTFLGRKTMAGSSRKSKRPKRSHVVKEVATLSDFPDEILHYILSFLDTKSAVGTSILSRRWRCLWKDVLVLNFLPKSFCKLASFRKHVYRLLSLRSHRTPVRKVIFDVRGYKRDETPGHITRTIEQIMRYAASHGGGGLDHLSIIGEDQNLCFSYFDENITAGNHRAPLKSMKLEGCTLWCIQCDDVGFKSCTTLGFKLLTTLELRECPLSPYCPILPFDLIGDLPCLKYLKLIRCFIADPDCWLLISGPQLLDLEVEFTNHYRFYELIAPKLKSLRLWGEYIDEYLPKLDLPSLDHANIRLKWEPERWEDDDPVFIEQNSAFVNYLCGLHNVESLKLCFDKEQRWKNDWEEQPFPLNRIKALVEHEASPFNRLKTLTIQCAHQRHPPNIPYQVIRYFLEGSSNTEEKFVKFELLAD</sequence>
<dbReference type="InterPro" id="IPR036047">
    <property type="entry name" value="F-box-like_dom_sf"/>
</dbReference>
<feature type="region of interest" description="Disordered" evidence="1">
    <location>
        <begin position="1"/>
        <end position="21"/>
    </location>
</feature>
<keyword evidence="4" id="KW-1185">Reference proteome</keyword>
<gene>
    <name evidence="3" type="ORF">LITE_LOCUS837</name>
</gene>